<dbReference type="SUPFAM" id="SSF56574">
    <property type="entry name" value="Serpins"/>
    <property type="match status" value="1"/>
</dbReference>
<keyword evidence="3" id="KW-0812">Transmembrane</keyword>
<organism evidence="5 6">
    <name type="scientific">Trichuris trichiura</name>
    <name type="common">Whipworm</name>
    <name type="synonym">Trichocephalus trichiurus</name>
    <dbReference type="NCBI Taxonomy" id="36087"/>
    <lineage>
        <taxon>Eukaryota</taxon>
        <taxon>Metazoa</taxon>
        <taxon>Ecdysozoa</taxon>
        <taxon>Nematoda</taxon>
        <taxon>Enoplea</taxon>
        <taxon>Dorylaimia</taxon>
        <taxon>Trichinellida</taxon>
        <taxon>Trichuridae</taxon>
        <taxon>Trichuris</taxon>
    </lineage>
</organism>
<keyword evidence="3" id="KW-0472">Membrane</keyword>
<sequence length="376" mass="42934">MSLDISSTDFALRIYREAAAVNQSFFISPFSIMVALGMTYVGSSGNTRSQMKAKLFESSLEDNQISSLLSSAMKSLNYNTSNGCELYLANRLYGHLDLHVLPEFRKRIQEEYSADIEVLNFGQSEEARRRINSWIEEKTKGKIKDLIPEGALNALTRLVLTNAIYFKANWKIQFETPLTKKATFFVTPNEEKMVDMMQMEQELQYGETDEYQILGMPYVSDKLIMYFVLPKEKFGLKDVMNKLNAKKLLHSFDSAVPTQVEVRIPKFKLEYELQLKKVLQRLGFTDMFTPNLADFSKITGSRDFYVSEAFHKAFIEINEKGSEAAAATALVMETESVGPERIPPRFIADHPFLFAIMDRPSRVVLFIGDYYGNAFA</sequence>
<gene>
    <name evidence="5" type="ORF">TTRE_0000354301</name>
</gene>
<comment type="similarity">
    <text evidence="1 2">Belongs to the serpin family.</text>
</comment>
<dbReference type="InterPro" id="IPR042185">
    <property type="entry name" value="Serpin_sf_2"/>
</dbReference>
<dbReference type="Gene3D" id="2.30.39.10">
    <property type="entry name" value="Alpha-1-antitrypsin, domain 1"/>
    <property type="match status" value="1"/>
</dbReference>
<dbReference type="OrthoDB" id="9518664at2759"/>
<dbReference type="InterPro" id="IPR023796">
    <property type="entry name" value="Serpin_dom"/>
</dbReference>
<keyword evidence="3" id="KW-1133">Transmembrane helix</keyword>
<evidence type="ECO:0000256" key="3">
    <source>
        <dbReference type="SAM" id="Phobius"/>
    </source>
</evidence>
<feature type="transmembrane region" description="Helical" evidence="3">
    <location>
        <begin position="20"/>
        <end position="42"/>
    </location>
</feature>
<evidence type="ECO:0000259" key="4">
    <source>
        <dbReference type="SMART" id="SM00093"/>
    </source>
</evidence>
<evidence type="ECO:0000256" key="1">
    <source>
        <dbReference type="ARBA" id="ARBA00009500"/>
    </source>
</evidence>
<dbReference type="SMART" id="SM00093">
    <property type="entry name" value="SERPIN"/>
    <property type="match status" value="1"/>
</dbReference>
<dbReference type="Gene3D" id="3.30.497.10">
    <property type="entry name" value="Antithrombin, subunit I, domain 2"/>
    <property type="match status" value="1"/>
</dbReference>
<reference evidence="5" key="1">
    <citation type="submission" date="2014-01" db="EMBL/GenBank/DDBJ databases">
        <authorList>
            <person name="Aslett M."/>
        </authorList>
    </citation>
    <scope>NUCLEOTIDE SEQUENCE</scope>
</reference>
<evidence type="ECO:0000313" key="5">
    <source>
        <dbReference type="EMBL" id="CDW55271.1"/>
    </source>
</evidence>
<dbReference type="PANTHER" id="PTHR11461">
    <property type="entry name" value="SERINE PROTEASE INHIBITOR, SERPIN"/>
    <property type="match status" value="1"/>
</dbReference>
<dbReference type="GO" id="GO:0005615">
    <property type="term" value="C:extracellular space"/>
    <property type="evidence" value="ECO:0007669"/>
    <property type="project" value="InterPro"/>
</dbReference>
<reference evidence="5" key="2">
    <citation type="submission" date="2014-03" db="EMBL/GenBank/DDBJ databases">
        <title>The whipworm genome and dual-species transcriptomics of an intimate host-pathogen interaction.</title>
        <authorList>
            <person name="Foth B.J."/>
            <person name="Tsai I.J."/>
            <person name="Reid A.J."/>
            <person name="Bancroft A.J."/>
            <person name="Nichol S."/>
            <person name="Tracey A."/>
            <person name="Holroyd N."/>
            <person name="Cotton J.A."/>
            <person name="Stanley E.J."/>
            <person name="Zarowiecki M."/>
            <person name="Liu J.Z."/>
            <person name="Huckvale T."/>
            <person name="Cooper P.J."/>
            <person name="Grencis R.K."/>
            <person name="Berriman M."/>
        </authorList>
    </citation>
    <scope>NUCLEOTIDE SEQUENCE [LARGE SCALE GENOMIC DNA]</scope>
</reference>
<dbReference type="EMBL" id="HG805943">
    <property type="protein sequence ID" value="CDW55271.1"/>
    <property type="molecule type" value="Genomic_DNA"/>
</dbReference>
<feature type="domain" description="Serpin" evidence="4">
    <location>
        <begin position="12"/>
        <end position="373"/>
    </location>
</feature>
<dbReference type="InterPro" id="IPR042178">
    <property type="entry name" value="Serpin_sf_1"/>
</dbReference>
<dbReference type="PANTHER" id="PTHR11461:SF211">
    <property type="entry name" value="GH10112P-RELATED"/>
    <property type="match status" value="1"/>
</dbReference>
<keyword evidence="6" id="KW-1185">Reference proteome</keyword>
<dbReference type="AlphaFoldDB" id="A0A077Z583"/>
<dbReference type="InterPro" id="IPR036186">
    <property type="entry name" value="Serpin_sf"/>
</dbReference>
<dbReference type="GO" id="GO:0004867">
    <property type="term" value="F:serine-type endopeptidase inhibitor activity"/>
    <property type="evidence" value="ECO:0007669"/>
    <property type="project" value="InterPro"/>
</dbReference>
<name>A0A077Z583_TRITR</name>
<dbReference type="CDD" id="cd19590">
    <property type="entry name" value="serpin_thermopin-like"/>
    <property type="match status" value="1"/>
</dbReference>
<proteinExistence type="inferred from homology"/>
<dbReference type="InterPro" id="IPR000215">
    <property type="entry name" value="Serpin_fam"/>
</dbReference>
<dbReference type="Proteomes" id="UP000030665">
    <property type="component" value="Unassembled WGS sequence"/>
</dbReference>
<dbReference type="PROSITE" id="PS00284">
    <property type="entry name" value="SERPIN"/>
    <property type="match status" value="1"/>
</dbReference>
<accession>A0A077Z583</accession>
<evidence type="ECO:0000256" key="2">
    <source>
        <dbReference type="RuleBase" id="RU000411"/>
    </source>
</evidence>
<evidence type="ECO:0000313" key="6">
    <source>
        <dbReference type="Proteomes" id="UP000030665"/>
    </source>
</evidence>
<dbReference type="STRING" id="36087.A0A077Z583"/>
<dbReference type="InterPro" id="IPR023795">
    <property type="entry name" value="Serpin_CS"/>
</dbReference>
<protein>
    <submittedName>
        <fullName evidence="5">Serine protease inhibitor family protein</fullName>
    </submittedName>
</protein>
<dbReference type="Pfam" id="PF00079">
    <property type="entry name" value="Serpin"/>
    <property type="match status" value="1"/>
</dbReference>